<accession>A0ABT2X418</accession>
<dbReference type="SUPFAM" id="SSF53383">
    <property type="entry name" value="PLP-dependent transferases"/>
    <property type="match status" value="1"/>
</dbReference>
<dbReference type="GO" id="GO:0008483">
    <property type="term" value="F:transaminase activity"/>
    <property type="evidence" value="ECO:0007669"/>
    <property type="project" value="UniProtKB-KW"/>
</dbReference>
<dbReference type="PANTHER" id="PTHR30244:SF34">
    <property type="entry name" value="DTDP-4-AMINO-4,6-DIDEOXYGALACTOSE TRANSAMINASE"/>
    <property type="match status" value="1"/>
</dbReference>
<dbReference type="CDD" id="cd00616">
    <property type="entry name" value="AHBA_syn"/>
    <property type="match status" value="1"/>
</dbReference>
<dbReference type="PANTHER" id="PTHR30244">
    <property type="entry name" value="TRANSAMINASE"/>
    <property type="match status" value="1"/>
</dbReference>
<sequence>MLLVSEPVLGPEEKAAVAQVIEDGWITLGPRVAAFERAFAERHGAGDAVAVNSCTAALHLALEALGIGPGDEVLAPSLTFVATVNAIHYTGAEPVLVDIESLDEPLMSLEKAEARVTPRTRAVMLMHFAGHLAERAAWRAFADRHGLLLIEDAAHAVGVPEVGSYGDAAAFSFYGNKNMTTAEGGMILMRDPALLDRARRMRAHGMTSNAHQRLQARSVQYDVVSPGWNYRMDEIRAALGLVQLARLDAFNARRSELAALYRGRLAPLQARGALGVPRPRSGASADHIFPVVLPAGADRNAVAAAMADAGVQTTVHYPPVHELSYYRDRWPELHLPVTEEFARRELTLPLHPKMTEADVERAARVLEAAMQPIKGAAA</sequence>
<keyword evidence="3" id="KW-0032">Aminotransferase</keyword>
<dbReference type="InterPro" id="IPR000653">
    <property type="entry name" value="DegT/StrS_aminotransferase"/>
</dbReference>
<dbReference type="PIRSF" id="PIRSF000390">
    <property type="entry name" value="PLP_StrS"/>
    <property type="match status" value="1"/>
</dbReference>
<dbReference type="InterPro" id="IPR015424">
    <property type="entry name" value="PyrdxlP-dep_Trfase"/>
</dbReference>
<comment type="similarity">
    <text evidence="1 2">Belongs to the DegT/DnrJ/EryC1 family.</text>
</comment>
<dbReference type="Gene3D" id="3.90.1150.10">
    <property type="entry name" value="Aspartate Aminotransferase, domain 1"/>
    <property type="match status" value="1"/>
</dbReference>
<organism evidence="3 4">
    <name type="scientific">Albidovulum salinarum</name>
    <dbReference type="NCBI Taxonomy" id="2984153"/>
    <lineage>
        <taxon>Bacteria</taxon>
        <taxon>Pseudomonadati</taxon>
        <taxon>Pseudomonadota</taxon>
        <taxon>Alphaproteobacteria</taxon>
        <taxon>Rhodobacterales</taxon>
        <taxon>Paracoccaceae</taxon>
        <taxon>Albidovulum</taxon>
    </lineage>
</organism>
<evidence type="ECO:0000256" key="2">
    <source>
        <dbReference type="RuleBase" id="RU004508"/>
    </source>
</evidence>
<comment type="caution">
    <text evidence="3">The sequence shown here is derived from an EMBL/GenBank/DDBJ whole genome shotgun (WGS) entry which is preliminary data.</text>
</comment>
<proteinExistence type="inferred from homology"/>
<dbReference type="Proteomes" id="UP001209535">
    <property type="component" value="Unassembled WGS sequence"/>
</dbReference>
<keyword evidence="3" id="KW-0808">Transferase</keyword>
<dbReference type="InterPro" id="IPR015421">
    <property type="entry name" value="PyrdxlP-dep_Trfase_major"/>
</dbReference>
<keyword evidence="4" id="KW-1185">Reference proteome</keyword>
<dbReference type="Pfam" id="PF01041">
    <property type="entry name" value="DegT_DnrJ_EryC1"/>
    <property type="match status" value="1"/>
</dbReference>
<name>A0ABT2X418_9RHOB</name>
<reference evidence="3 4" key="1">
    <citation type="submission" date="2022-10" db="EMBL/GenBank/DDBJ databases">
        <title>Defluviimonas sp. nov., isolated from ocean surface sediments.</title>
        <authorList>
            <person name="He W."/>
            <person name="Wang L."/>
            <person name="Zhang D.-F."/>
        </authorList>
    </citation>
    <scope>NUCLEOTIDE SEQUENCE [LARGE SCALE GENOMIC DNA]</scope>
    <source>
        <strain evidence="3 4">WL0024</strain>
    </source>
</reference>
<protein>
    <submittedName>
        <fullName evidence="3">DegT/DnrJ/EryC1/StrS aminotransferase family protein</fullName>
    </submittedName>
</protein>
<gene>
    <name evidence="3" type="ORF">OEZ60_10175</name>
</gene>
<dbReference type="Gene3D" id="3.40.640.10">
    <property type="entry name" value="Type I PLP-dependent aspartate aminotransferase-like (Major domain)"/>
    <property type="match status" value="1"/>
</dbReference>
<evidence type="ECO:0000313" key="4">
    <source>
        <dbReference type="Proteomes" id="UP001209535"/>
    </source>
</evidence>
<dbReference type="EMBL" id="JAOVQO010000008">
    <property type="protein sequence ID" value="MCU9848375.1"/>
    <property type="molecule type" value="Genomic_DNA"/>
</dbReference>
<dbReference type="InterPro" id="IPR015422">
    <property type="entry name" value="PyrdxlP-dep_Trfase_small"/>
</dbReference>
<evidence type="ECO:0000256" key="1">
    <source>
        <dbReference type="ARBA" id="ARBA00037999"/>
    </source>
</evidence>
<evidence type="ECO:0000313" key="3">
    <source>
        <dbReference type="EMBL" id="MCU9848375.1"/>
    </source>
</evidence>
<dbReference type="RefSeq" id="WP_263335598.1">
    <property type="nucleotide sequence ID" value="NZ_JAOVQO010000008.1"/>
</dbReference>
<keyword evidence="2" id="KW-0663">Pyridoxal phosphate</keyword>